<dbReference type="GO" id="GO:0003985">
    <property type="term" value="F:acetyl-CoA C-acetyltransferase activity"/>
    <property type="evidence" value="ECO:0007669"/>
    <property type="project" value="UniProtKB-EC"/>
</dbReference>
<dbReference type="EMBL" id="VIGC01000001">
    <property type="protein sequence ID" value="TQE97819.1"/>
    <property type="molecule type" value="Genomic_DNA"/>
</dbReference>
<evidence type="ECO:0000256" key="5">
    <source>
        <dbReference type="PIRSR" id="PIRSR000429-1"/>
    </source>
</evidence>
<reference evidence="9 10" key="1">
    <citation type="submission" date="2019-06" db="EMBL/GenBank/DDBJ databases">
        <title>Genome sequence of Litorilinea aerophila BAA-2444.</title>
        <authorList>
            <person name="Maclea K.S."/>
            <person name="Maurais E.G."/>
            <person name="Iannazzi L.C."/>
        </authorList>
    </citation>
    <scope>NUCLEOTIDE SEQUENCE [LARGE SCALE GENOMIC DNA]</scope>
    <source>
        <strain evidence="9 10">ATCC BAA-2444</strain>
    </source>
</reference>
<evidence type="ECO:0000313" key="10">
    <source>
        <dbReference type="Proteomes" id="UP000317371"/>
    </source>
</evidence>
<organism evidence="9 10">
    <name type="scientific">Litorilinea aerophila</name>
    <dbReference type="NCBI Taxonomy" id="1204385"/>
    <lineage>
        <taxon>Bacteria</taxon>
        <taxon>Bacillati</taxon>
        <taxon>Chloroflexota</taxon>
        <taxon>Caldilineae</taxon>
        <taxon>Caldilineales</taxon>
        <taxon>Caldilineaceae</taxon>
        <taxon>Litorilinea</taxon>
    </lineage>
</organism>
<evidence type="ECO:0000256" key="3">
    <source>
        <dbReference type="ARBA" id="ARBA00022679"/>
    </source>
</evidence>
<evidence type="ECO:0000259" key="7">
    <source>
        <dbReference type="Pfam" id="PF00108"/>
    </source>
</evidence>
<feature type="domain" description="Thiolase N-terminal" evidence="7">
    <location>
        <begin position="5"/>
        <end position="265"/>
    </location>
</feature>
<dbReference type="AlphaFoldDB" id="A0A540VM31"/>
<evidence type="ECO:0000259" key="8">
    <source>
        <dbReference type="Pfam" id="PF02803"/>
    </source>
</evidence>
<evidence type="ECO:0000256" key="4">
    <source>
        <dbReference type="ARBA" id="ARBA00023315"/>
    </source>
</evidence>
<evidence type="ECO:0000313" key="9">
    <source>
        <dbReference type="EMBL" id="TQE97819.1"/>
    </source>
</evidence>
<feature type="domain" description="Thiolase C-terminal" evidence="8">
    <location>
        <begin position="274"/>
        <end position="394"/>
    </location>
</feature>
<feature type="active site" description="Proton acceptor" evidence="5">
    <location>
        <position position="352"/>
    </location>
</feature>
<dbReference type="PANTHER" id="PTHR18919:SF107">
    <property type="entry name" value="ACETYL-COA ACETYLTRANSFERASE, CYTOSOLIC"/>
    <property type="match status" value="1"/>
</dbReference>
<feature type="active site" description="Acyl-thioester intermediate" evidence="5">
    <location>
        <position position="88"/>
    </location>
</feature>
<dbReference type="NCBIfam" id="TIGR01930">
    <property type="entry name" value="AcCoA-C-Actrans"/>
    <property type="match status" value="1"/>
</dbReference>
<dbReference type="Gene3D" id="3.40.47.10">
    <property type="match status" value="2"/>
</dbReference>
<protein>
    <recommendedName>
        <fullName evidence="2">acetyl-CoA C-acetyltransferase</fullName>
        <ecNumber evidence="2">2.3.1.9</ecNumber>
    </recommendedName>
</protein>
<feature type="active site" description="Proton acceptor" evidence="5">
    <location>
        <position position="382"/>
    </location>
</feature>
<keyword evidence="10" id="KW-1185">Reference proteome</keyword>
<comment type="similarity">
    <text evidence="1 6">Belongs to the thiolase-like superfamily. Thiolase family.</text>
</comment>
<accession>A0A540VM31</accession>
<dbReference type="Proteomes" id="UP000317371">
    <property type="component" value="Unassembled WGS sequence"/>
</dbReference>
<dbReference type="CDD" id="cd00751">
    <property type="entry name" value="thiolase"/>
    <property type="match status" value="1"/>
</dbReference>
<name>A0A540VM31_9CHLR</name>
<dbReference type="OrthoDB" id="9764892at2"/>
<evidence type="ECO:0000256" key="1">
    <source>
        <dbReference type="ARBA" id="ARBA00010982"/>
    </source>
</evidence>
<keyword evidence="4 6" id="KW-0012">Acyltransferase</keyword>
<dbReference type="InterPro" id="IPR020613">
    <property type="entry name" value="Thiolase_CS"/>
</dbReference>
<dbReference type="SUPFAM" id="SSF53901">
    <property type="entry name" value="Thiolase-like"/>
    <property type="match status" value="2"/>
</dbReference>
<dbReference type="Pfam" id="PF00108">
    <property type="entry name" value="Thiolase_N"/>
    <property type="match status" value="1"/>
</dbReference>
<dbReference type="InParanoid" id="A0A540VM31"/>
<dbReference type="RefSeq" id="WP_141608029.1">
    <property type="nucleotide sequence ID" value="NZ_VIGC02000001.1"/>
</dbReference>
<comment type="caution">
    <text evidence="9">The sequence shown here is derived from an EMBL/GenBank/DDBJ whole genome shotgun (WGS) entry which is preliminary data.</text>
</comment>
<sequence length="396" mass="42084">MATSYVVAAVRTPIGKFGGNFLSVSPVDLAAHVMRAALAQAGVQPGDLDLYIFGNILKHGHGQLLPRHAAIKAGIPEGVDGYAVDMLCSSGMMSVLNGDMTIRAGDADLVLVGGVESMSQTGFHLSYKARWGYKLLTGPPETLADELLDDGLRDPMTGELMGEETERLAREHGVSRTELDEVAYLSHQRAAAAREAGKFTPEITPVPVKKRGQEQSIEQDEGIRPDTTPEALAALPPVFAEGGLLTAGNSSQISDGAAALVLASQRAVERHGLRPLARILGGTWAAVTPWRFVEAPIPAIQRLLDRLGMTLDDFDLFENNEAFALNSVLMRRQLEISYERLNVYGGAIALGHPVGASGARIIVTLLNALRQEGKERGIASLCHGTGGGTALALELV</sequence>
<dbReference type="PROSITE" id="PS00099">
    <property type="entry name" value="THIOLASE_3"/>
    <property type="match status" value="1"/>
</dbReference>
<evidence type="ECO:0000256" key="2">
    <source>
        <dbReference type="ARBA" id="ARBA00012705"/>
    </source>
</evidence>
<dbReference type="PIRSF" id="PIRSF000429">
    <property type="entry name" value="Ac-CoA_Ac_transf"/>
    <property type="match status" value="1"/>
</dbReference>
<dbReference type="Pfam" id="PF02803">
    <property type="entry name" value="Thiolase_C"/>
    <property type="match status" value="1"/>
</dbReference>
<evidence type="ECO:0000256" key="6">
    <source>
        <dbReference type="RuleBase" id="RU003557"/>
    </source>
</evidence>
<dbReference type="PANTHER" id="PTHR18919">
    <property type="entry name" value="ACETYL-COA C-ACYLTRANSFERASE"/>
    <property type="match status" value="1"/>
</dbReference>
<dbReference type="InterPro" id="IPR020617">
    <property type="entry name" value="Thiolase_C"/>
</dbReference>
<keyword evidence="3 6" id="KW-0808">Transferase</keyword>
<proteinExistence type="inferred from homology"/>
<dbReference type="InterPro" id="IPR016039">
    <property type="entry name" value="Thiolase-like"/>
</dbReference>
<dbReference type="InterPro" id="IPR020616">
    <property type="entry name" value="Thiolase_N"/>
</dbReference>
<dbReference type="InterPro" id="IPR020610">
    <property type="entry name" value="Thiolase_AS"/>
</dbReference>
<dbReference type="InterPro" id="IPR002155">
    <property type="entry name" value="Thiolase"/>
</dbReference>
<gene>
    <name evidence="9" type="ORF">FKZ61_00095</name>
</gene>
<dbReference type="EC" id="2.3.1.9" evidence="2"/>
<dbReference type="PROSITE" id="PS00737">
    <property type="entry name" value="THIOLASE_2"/>
    <property type="match status" value="1"/>
</dbReference>
<dbReference type="FunCoup" id="A0A540VM31">
    <property type="interactions" value="390"/>
</dbReference>